<keyword evidence="2" id="KW-1185">Reference proteome</keyword>
<evidence type="ECO:0000313" key="2">
    <source>
        <dbReference type="Proteomes" id="UP000656274"/>
    </source>
</evidence>
<comment type="caution">
    <text evidence="1">The sequence shown here is derived from an EMBL/GenBank/DDBJ whole genome shotgun (WGS) entry which is preliminary data.</text>
</comment>
<reference evidence="1 2" key="1">
    <citation type="submission" date="2020-10" db="EMBL/GenBank/DDBJ databases">
        <title>The genome sequence of Flavobacterium aquaticum 1Y8A.</title>
        <authorList>
            <person name="Liu Y."/>
        </authorList>
    </citation>
    <scope>NUCLEOTIDE SEQUENCE [LARGE SCALE GENOMIC DNA]</scope>
    <source>
        <strain evidence="1 2">1Y8A</strain>
    </source>
</reference>
<dbReference type="Proteomes" id="UP000656274">
    <property type="component" value="Unassembled WGS sequence"/>
</dbReference>
<evidence type="ECO:0008006" key="3">
    <source>
        <dbReference type="Google" id="ProtNLM"/>
    </source>
</evidence>
<proteinExistence type="predicted"/>
<dbReference type="RefSeq" id="WP_194096763.1">
    <property type="nucleotide sequence ID" value="NZ_JADFTZ010000005.1"/>
</dbReference>
<accession>A0ABR9WUA2</accession>
<organism evidence="1 2">
    <name type="scientific">Flavobacterium proteolyticum</name>
    <dbReference type="NCBI Taxonomy" id="2911683"/>
    <lineage>
        <taxon>Bacteria</taxon>
        <taxon>Pseudomonadati</taxon>
        <taxon>Bacteroidota</taxon>
        <taxon>Flavobacteriia</taxon>
        <taxon>Flavobacteriales</taxon>
        <taxon>Flavobacteriaceae</taxon>
        <taxon>Flavobacterium</taxon>
    </lineage>
</organism>
<evidence type="ECO:0000313" key="1">
    <source>
        <dbReference type="EMBL" id="MBE9577235.1"/>
    </source>
</evidence>
<protein>
    <recommendedName>
        <fullName evidence="3">Lipoprotein</fullName>
    </recommendedName>
</protein>
<gene>
    <name evidence="1" type="ORF">IM755_10980</name>
</gene>
<dbReference type="EMBL" id="JADFTZ010000005">
    <property type="protein sequence ID" value="MBE9577235.1"/>
    <property type="molecule type" value="Genomic_DNA"/>
</dbReference>
<sequence length="214" mass="25462">MKNLLKITFLLLLISCNARKSEIIENVIQEKEPKTENPEKSILVIDNGKYKSVIFQSEYAKEFSKNDTTKFVFFDISIETVEFINKNLNKEYCNAVHKWKKKYWEEIIETIKHNKNEYLLEEYNNFTTTSLKDCNEKVNDLDYYDRQFIGINSPSGKKVIYIQLLDLRDDTENLKISLEKEFIIGYHGFFESPKRKSIQFLVDEKRFIYSGNED</sequence>
<name>A0ABR9WUA2_9FLAO</name>